<dbReference type="PANTHER" id="PTHR30363">
    <property type="entry name" value="HTH-TYPE TRANSCRIPTIONAL REGULATOR SRLR-RELATED"/>
    <property type="match status" value="1"/>
</dbReference>
<evidence type="ECO:0000313" key="5">
    <source>
        <dbReference type="EMBL" id="MDR6891148.1"/>
    </source>
</evidence>
<feature type="region of interest" description="Disordered" evidence="3">
    <location>
        <begin position="223"/>
        <end position="243"/>
    </location>
</feature>
<dbReference type="Pfam" id="PF13412">
    <property type="entry name" value="HTH_24"/>
    <property type="match status" value="1"/>
</dbReference>
<keyword evidence="1" id="KW-0805">Transcription regulation</keyword>
<dbReference type="InterPro" id="IPR036388">
    <property type="entry name" value="WH-like_DNA-bd_sf"/>
</dbReference>
<name>A0AAE3YFU0_9MICC</name>
<evidence type="ECO:0000259" key="4">
    <source>
        <dbReference type="PROSITE" id="PS51000"/>
    </source>
</evidence>
<dbReference type="EMBL" id="JAVDUI010000001">
    <property type="protein sequence ID" value="MDR6891148.1"/>
    <property type="molecule type" value="Genomic_DNA"/>
</dbReference>
<proteinExistence type="predicted"/>
<organism evidence="5 6">
    <name type="scientific">Falsarthrobacter nasiphocae</name>
    <dbReference type="NCBI Taxonomy" id="189863"/>
    <lineage>
        <taxon>Bacteria</taxon>
        <taxon>Bacillati</taxon>
        <taxon>Actinomycetota</taxon>
        <taxon>Actinomycetes</taxon>
        <taxon>Micrococcales</taxon>
        <taxon>Micrococcaceae</taxon>
        <taxon>Falsarthrobacter</taxon>
    </lineage>
</organism>
<comment type="caution">
    <text evidence="5">The sequence shown here is derived from an EMBL/GenBank/DDBJ whole genome shotgun (WGS) entry which is preliminary data.</text>
</comment>
<accession>A0AAE3YFU0</accession>
<sequence>MVYLDTDAETGTRERVLAAVLTHGPVSALELARMLGLTPAAIRRHLDALQKEDSVEVKLVRGEGGAGRPARRFVASKRSHEGLDDDYAATAAAALRTLGEVGGAEAVRRFARDRFERMGEKYAPRVEAAGPDIDARAQALVEALTEDGFVGTKRDVGLGLPPAMKSVQVCQGHCPILELAAEFPEFCAEETDVFAKLLGVDVRRLSTLATGGHVCTTHVPIGRRRDADSRRESAVNHQMKEGA</sequence>
<keyword evidence="2" id="KW-0804">Transcription</keyword>
<dbReference type="AlphaFoldDB" id="A0AAE3YFU0"/>
<evidence type="ECO:0000256" key="2">
    <source>
        <dbReference type="ARBA" id="ARBA00023163"/>
    </source>
</evidence>
<reference evidence="5" key="1">
    <citation type="submission" date="2023-07" db="EMBL/GenBank/DDBJ databases">
        <title>Sequencing the genomes of 1000 actinobacteria strains.</title>
        <authorList>
            <person name="Klenk H.-P."/>
        </authorList>
    </citation>
    <scope>NUCLEOTIDE SEQUENCE</scope>
    <source>
        <strain evidence="5">DSM 13988</strain>
    </source>
</reference>
<gene>
    <name evidence="5" type="ORF">J2S35_000088</name>
</gene>
<dbReference type="Proteomes" id="UP001247307">
    <property type="component" value="Unassembled WGS sequence"/>
</dbReference>
<keyword evidence="6" id="KW-1185">Reference proteome</keyword>
<dbReference type="InterPro" id="IPR011991">
    <property type="entry name" value="ArsR-like_HTH"/>
</dbReference>
<protein>
    <submittedName>
        <fullName evidence="5">ArsR family transcriptional regulator</fullName>
    </submittedName>
</protein>
<dbReference type="RefSeq" id="WP_343825775.1">
    <property type="nucleotide sequence ID" value="NZ_BAAAIU010000004.1"/>
</dbReference>
<dbReference type="PANTHER" id="PTHR30363:SF28">
    <property type="entry name" value="TRANSCRIPTIONAL REGULATORY PROTEIN-RELATED"/>
    <property type="match status" value="1"/>
</dbReference>
<evidence type="ECO:0000313" key="6">
    <source>
        <dbReference type="Proteomes" id="UP001247307"/>
    </source>
</evidence>
<dbReference type="Gene3D" id="1.10.10.10">
    <property type="entry name" value="Winged helix-like DNA-binding domain superfamily/Winged helix DNA-binding domain"/>
    <property type="match status" value="1"/>
</dbReference>
<dbReference type="PROSITE" id="PS51000">
    <property type="entry name" value="HTH_DEOR_2"/>
    <property type="match status" value="1"/>
</dbReference>
<feature type="domain" description="HTH deoR-type" evidence="4">
    <location>
        <begin position="9"/>
        <end position="68"/>
    </location>
</feature>
<dbReference type="InterPro" id="IPR036390">
    <property type="entry name" value="WH_DNA-bd_sf"/>
</dbReference>
<dbReference type="SUPFAM" id="SSF46785">
    <property type="entry name" value="Winged helix' DNA-binding domain"/>
    <property type="match status" value="1"/>
</dbReference>
<dbReference type="GO" id="GO:0003700">
    <property type="term" value="F:DNA-binding transcription factor activity"/>
    <property type="evidence" value="ECO:0007669"/>
    <property type="project" value="InterPro"/>
</dbReference>
<evidence type="ECO:0000256" key="1">
    <source>
        <dbReference type="ARBA" id="ARBA00023015"/>
    </source>
</evidence>
<dbReference type="CDD" id="cd00090">
    <property type="entry name" value="HTH_ARSR"/>
    <property type="match status" value="1"/>
</dbReference>
<evidence type="ECO:0000256" key="3">
    <source>
        <dbReference type="SAM" id="MobiDB-lite"/>
    </source>
</evidence>
<dbReference type="InterPro" id="IPR050313">
    <property type="entry name" value="Carb_Metab_HTH_regulators"/>
</dbReference>
<dbReference type="InterPro" id="IPR001034">
    <property type="entry name" value="DeoR_HTH"/>
</dbReference>